<dbReference type="Proteomes" id="UP001064896">
    <property type="component" value="Chromosome"/>
</dbReference>
<sequence>MPVRPFGGQGNHLLHALWHDAQHQLAGTVVALALLDGQQVAGAEAAVTTGFAGSGQARGDVLGGEVDGDLVLVGEEGTGLGGFAPEGGCTAAPFTF</sequence>
<reference evidence="1" key="1">
    <citation type="submission" date="2020-05" db="EMBL/GenBank/DDBJ databases">
        <title>Complete genome sequence of Pseudomonas sp. Sm006.</title>
        <authorList>
            <person name="Takeuchi K."/>
            <person name="Someya N."/>
        </authorList>
    </citation>
    <scope>NUCLEOTIDE SEQUENCE</scope>
    <source>
        <strain evidence="1">Sm006</strain>
    </source>
</reference>
<organism evidence="1 2">
    <name type="scientific">Pseudomonas solani</name>
    <dbReference type="NCBI Taxonomy" id="2731552"/>
    <lineage>
        <taxon>Bacteria</taxon>
        <taxon>Pseudomonadati</taxon>
        <taxon>Pseudomonadota</taxon>
        <taxon>Gammaproteobacteria</taxon>
        <taxon>Pseudomonadales</taxon>
        <taxon>Pseudomonadaceae</taxon>
        <taxon>Pseudomonas</taxon>
    </lineage>
</organism>
<evidence type="ECO:0000313" key="1">
    <source>
        <dbReference type="EMBL" id="BCD87108.1"/>
    </source>
</evidence>
<proteinExistence type="predicted"/>
<protein>
    <submittedName>
        <fullName evidence="1">Uncharacterized protein</fullName>
    </submittedName>
</protein>
<name>A0ABM7LC48_9PSED</name>
<gene>
    <name evidence="1" type="ORF">PSm6_35150</name>
</gene>
<accession>A0ABM7LC48</accession>
<dbReference type="EMBL" id="AP023081">
    <property type="protein sequence ID" value="BCD87108.1"/>
    <property type="molecule type" value="Genomic_DNA"/>
</dbReference>
<keyword evidence="2" id="KW-1185">Reference proteome</keyword>
<evidence type="ECO:0000313" key="2">
    <source>
        <dbReference type="Proteomes" id="UP001064896"/>
    </source>
</evidence>